<gene>
    <name evidence="2" type="ORF">PAT01_35240</name>
</gene>
<proteinExistence type="predicted"/>
<dbReference type="EMBL" id="BJUT01000061">
    <property type="protein sequence ID" value="GEK78220.1"/>
    <property type="molecule type" value="Genomic_DNA"/>
</dbReference>
<dbReference type="Proteomes" id="UP000321189">
    <property type="component" value="Unassembled WGS sequence"/>
</dbReference>
<comment type="caution">
    <text evidence="2">The sequence shown here is derived from an EMBL/GenBank/DDBJ whole genome shotgun (WGS) entry which is preliminary data.</text>
</comment>
<evidence type="ECO:0000313" key="2">
    <source>
        <dbReference type="EMBL" id="GEK78220.1"/>
    </source>
</evidence>
<protein>
    <recommendedName>
        <fullName evidence="1">Type VI secretion system effector TseH-like domain-containing protein</fullName>
    </recommendedName>
</protein>
<organism evidence="2 3">
    <name type="scientific">Pseudoalteromonas atlantica</name>
    <name type="common">Alteromonas atlantica</name>
    <dbReference type="NCBI Taxonomy" id="288"/>
    <lineage>
        <taxon>Bacteria</taxon>
        <taxon>Pseudomonadati</taxon>
        <taxon>Pseudomonadota</taxon>
        <taxon>Gammaproteobacteria</taxon>
        <taxon>Alteromonadales</taxon>
        <taxon>Pseudoalteromonadaceae</taxon>
        <taxon>Pseudoalteromonas</taxon>
    </lineage>
</organism>
<accession>A0ABQ0UIC6</accession>
<evidence type="ECO:0000313" key="3">
    <source>
        <dbReference type="Proteomes" id="UP000321189"/>
    </source>
</evidence>
<reference evidence="2 3" key="1">
    <citation type="submission" date="2019-07" db="EMBL/GenBank/DDBJ databases">
        <title>Whole genome shotgun sequence of Pseudoalteromonas atlantica NBRC 103033.</title>
        <authorList>
            <person name="Hosoyama A."/>
            <person name="Uohara A."/>
            <person name="Ohji S."/>
            <person name="Ichikawa N."/>
        </authorList>
    </citation>
    <scope>NUCLEOTIDE SEQUENCE [LARGE SCALE GENOMIC DNA]</scope>
    <source>
        <strain evidence="2 3">NBRC 103033</strain>
    </source>
</reference>
<evidence type="ECO:0000259" key="1">
    <source>
        <dbReference type="Pfam" id="PF25218"/>
    </source>
</evidence>
<sequence length="213" mass="24410">MHKDIVIPIVFPDYKISVEVQKRNVDVLPWVDWDNFTIPKYKEKISNLGHAGVLFINGKTGTTKYFEYGRYDPPHNLGLVVKAANLPDVKVANGKIEINTLIKPIDFISRVSGQSGRVHGVLIEVEKKYQTMLDYAQLRKSQNTNPKRKPYNLTSNSCIHFVKQVVEKAGLETPWMIDPRPNSYIGEFREDYIDLDYFPKSKTLKIEGLGEVK</sequence>
<dbReference type="Pfam" id="PF25218">
    <property type="entry name" value="TseH"/>
    <property type="match status" value="1"/>
</dbReference>
<feature type="domain" description="Type VI secretion system effector TseH-like" evidence="1">
    <location>
        <begin position="6"/>
        <end position="166"/>
    </location>
</feature>
<dbReference type="RefSeq" id="WP_154945916.1">
    <property type="nucleotide sequence ID" value="NZ_BJUT01000061.1"/>
</dbReference>
<dbReference type="InterPro" id="IPR057382">
    <property type="entry name" value="TseH"/>
</dbReference>
<name>A0ABQ0UIC6_PSEAF</name>
<keyword evidence="3" id="KW-1185">Reference proteome</keyword>